<evidence type="ECO:0000313" key="4">
    <source>
        <dbReference type="Proteomes" id="UP000198210"/>
    </source>
</evidence>
<name>A0A1C5IND8_9ACTN</name>
<feature type="transmembrane region" description="Helical" evidence="1">
    <location>
        <begin position="90"/>
        <end position="107"/>
    </location>
</feature>
<feature type="transmembrane region" description="Helical" evidence="1">
    <location>
        <begin position="49"/>
        <end position="70"/>
    </location>
</feature>
<feature type="transmembrane region" description="Helical" evidence="1">
    <location>
        <begin position="113"/>
        <end position="134"/>
    </location>
</feature>
<dbReference type="AlphaFoldDB" id="A0A1C5IND8"/>
<dbReference type="Gene3D" id="1.20.144.10">
    <property type="entry name" value="Phosphatidic acid phosphatase type 2/haloperoxidase"/>
    <property type="match status" value="1"/>
</dbReference>
<protein>
    <submittedName>
        <fullName evidence="3">PAP2 superfamily protein</fullName>
    </submittedName>
</protein>
<evidence type="ECO:0000256" key="1">
    <source>
        <dbReference type="SAM" id="Phobius"/>
    </source>
</evidence>
<reference evidence="3 4" key="1">
    <citation type="submission" date="2016-06" db="EMBL/GenBank/DDBJ databases">
        <authorList>
            <person name="Kjaerup R.B."/>
            <person name="Dalgaard T.S."/>
            <person name="Juul-Madsen H.R."/>
        </authorList>
    </citation>
    <scope>NUCLEOTIDE SEQUENCE [LARGE SCALE GENOMIC DNA]</scope>
    <source>
        <strain evidence="3 4">DSM 45097</strain>
    </source>
</reference>
<proteinExistence type="predicted"/>
<dbReference type="RefSeq" id="WP_377472234.1">
    <property type="nucleotide sequence ID" value="NZ_JBHLYF010000043.1"/>
</dbReference>
<dbReference type="InterPro" id="IPR000326">
    <property type="entry name" value="PAP2/HPO"/>
</dbReference>
<evidence type="ECO:0000313" key="3">
    <source>
        <dbReference type="EMBL" id="SCG59840.1"/>
    </source>
</evidence>
<gene>
    <name evidence="3" type="ORF">GA0074704_3633</name>
</gene>
<feature type="transmembrane region" description="Helical" evidence="1">
    <location>
        <begin position="23"/>
        <end position="43"/>
    </location>
</feature>
<dbReference type="Proteomes" id="UP000198210">
    <property type="component" value="Chromosome I"/>
</dbReference>
<feature type="domain" description="Phosphatidic acid phosphatase type 2/haloperoxidase" evidence="2">
    <location>
        <begin position="137"/>
        <end position="199"/>
    </location>
</feature>
<sequence length="202" mass="20958">MSEAVGVSTRSGEDRAARVVTEVFAPAVWAAAMPLVVAVQAAGWVRGPLWGLLAVFFSAALPYGIVLLAVRRGRLTDHHIGVREQRRGPLLLGMVCVLVGLGLLIDFDAPRRLVAMVAVILAVLAVVTAVNQVWKLSVHSAVAAASVTVLTVLLGPPLLAGYALVALVAWSRVRLGDHTTPQVVAGTVAGVAVAAPVFLALT</sequence>
<accession>A0A1C5IND8</accession>
<keyword evidence="1" id="KW-0472">Membrane</keyword>
<feature type="transmembrane region" description="Helical" evidence="1">
    <location>
        <begin position="182"/>
        <end position="201"/>
    </location>
</feature>
<dbReference type="SUPFAM" id="SSF48317">
    <property type="entry name" value="Acid phosphatase/Vanadium-dependent haloperoxidase"/>
    <property type="match status" value="1"/>
</dbReference>
<evidence type="ECO:0000259" key="2">
    <source>
        <dbReference type="Pfam" id="PF01569"/>
    </source>
</evidence>
<keyword evidence="4" id="KW-1185">Reference proteome</keyword>
<keyword evidence="1" id="KW-0812">Transmembrane</keyword>
<dbReference type="EMBL" id="LT607751">
    <property type="protein sequence ID" value="SCG59840.1"/>
    <property type="molecule type" value="Genomic_DNA"/>
</dbReference>
<organism evidence="3 4">
    <name type="scientific">Micromonospora siamensis</name>
    <dbReference type="NCBI Taxonomy" id="299152"/>
    <lineage>
        <taxon>Bacteria</taxon>
        <taxon>Bacillati</taxon>
        <taxon>Actinomycetota</taxon>
        <taxon>Actinomycetes</taxon>
        <taxon>Micromonosporales</taxon>
        <taxon>Micromonosporaceae</taxon>
        <taxon>Micromonospora</taxon>
    </lineage>
</organism>
<feature type="transmembrane region" description="Helical" evidence="1">
    <location>
        <begin position="141"/>
        <end position="170"/>
    </location>
</feature>
<dbReference type="InterPro" id="IPR036938">
    <property type="entry name" value="PAP2/HPO_sf"/>
</dbReference>
<keyword evidence="1" id="KW-1133">Transmembrane helix</keyword>
<dbReference type="Pfam" id="PF01569">
    <property type="entry name" value="PAP2"/>
    <property type="match status" value="1"/>
</dbReference>